<evidence type="ECO:0000256" key="1">
    <source>
        <dbReference type="ARBA" id="ARBA00011738"/>
    </source>
</evidence>
<sequence>MKTKWQPSAPLKNLQLRAHILSQIRGFFAARNVMEVETPLLCHTSVTDPFIQSIPAFFQAQPRAQTQRYYLQTSPEYAMKRLLAAGSGAIYQITKAFRQGEVGRFHNPEFTMLEWYRPGFDHHDLMNEMDELLQLIFKSPAAERKTYAELFQDFLHIDPHSASIEALRNCAGENHIVVNTELTDRDSWLNLLLSHCIEPQLGKDRPCFIYDFPATQAALARISQDNPPVAARFEVYMQGIELANGFHELQDAHEQRRRFEKNLATRKQQGLEEVVIDEYFLAALEQGLPDCAGVALGIDRLVMLATSSSQIAEVLSFDFSRA</sequence>
<dbReference type="GO" id="GO:0005829">
    <property type="term" value="C:cytosol"/>
    <property type="evidence" value="ECO:0007669"/>
    <property type="project" value="TreeGrafter"/>
</dbReference>
<keyword evidence="7" id="KW-0030">Aminoacyl-tRNA synthetase</keyword>
<evidence type="ECO:0000313" key="7">
    <source>
        <dbReference type="EMBL" id="RDI46491.1"/>
    </source>
</evidence>
<name>A0A370GSM2_9COXI</name>
<dbReference type="AlphaFoldDB" id="A0A370GSM2"/>
<keyword evidence="2" id="KW-0436">Ligase</keyword>
<dbReference type="NCBIfam" id="TIGR00462">
    <property type="entry name" value="genX"/>
    <property type="match status" value="1"/>
</dbReference>
<comment type="catalytic activity">
    <reaction evidence="5">
        <text>D-beta-lysine + L-lysyl-[protein] + ATP = N(6)-((3R)-3,6-diaminohexanoyl)-L-lysyl-[protein] + AMP + diphosphate + H(+)</text>
        <dbReference type="Rhea" id="RHEA:83435"/>
        <dbReference type="Rhea" id="RHEA-COMP:9752"/>
        <dbReference type="Rhea" id="RHEA-COMP:20131"/>
        <dbReference type="ChEBI" id="CHEBI:15378"/>
        <dbReference type="ChEBI" id="CHEBI:29969"/>
        <dbReference type="ChEBI" id="CHEBI:30616"/>
        <dbReference type="ChEBI" id="CHEBI:33019"/>
        <dbReference type="ChEBI" id="CHEBI:84138"/>
        <dbReference type="ChEBI" id="CHEBI:156053"/>
        <dbReference type="ChEBI" id="CHEBI:456215"/>
    </reaction>
    <physiologicalReaction direction="left-to-right" evidence="5">
        <dbReference type="Rhea" id="RHEA:83436"/>
    </physiologicalReaction>
</comment>
<evidence type="ECO:0000259" key="6">
    <source>
        <dbReference type="PROSITE" id="PS50862"/>
    </source>
</evidence>
<reference evidence="7 8" key="1">
    <citation type="submission" date="2018-07" db="EMBL/GenBank/DDBJ databases">
        <title>Genomic Encyclopedia of Type Strains, Phase IV (KMG-IV): sequencing the most valuable type-strain genomes for metagenomic binning, comparative biology and taxonomic classification.</title>
        <authorList>
            <person name="Goeker M."/>
        </authorList>
    </citation>
    <scope>NUCLEOTIDE SEQUENCE [LARGE SCALE GENOMIC DNA]</scope>
    <source>
        <strain evidence="7 8">DSM 16500</strain>
    </source>
</reference>
<dbReference type="Gene3D" id="3.30.930.10">
    <property type="entry name" value="Bira Bifunctional Protein, Domain 2"/>
    <property type="match status" value="1"/>
</dbReference>
<dbReference type="GO" id="GO:0005524">
    <property type="term" value="F:ATP binding"/>
    <property type="evidence" value="ECO:0007669"/>
    <property type="project" value="UniProtKB-KW"/>
</dbReference>
<evidence type="ECO:0000256" key="5">
    <source>
        <dbReference type="ARBA" id="ARBA00052794"/>
    </source>
</evidence>
<dbReference type="InterPro" id="IPR004525">
    <property type="entry name" value="EpmA"/>
</dbReference>
<dbReference type="RefSeq" id="WP_114833789.1">
    <property type="nucleotide sequence ID" value="NZ_LR699114.1"/>
</dbReference>
<evidence type="ECO:0000256" key="3">
    <source>
        <dbReference type="ARBA" id="ARBA00022741"/>
    </source>
</evidence>
<protein>
    <submittedName>
        <fullName evidence="7">Lysyl-tRNA synthetase class 2</fullName>
    </submittedName>
</protein>
<dbReference type="FunFam" id="3.30.930.10:FF:000017">
    <property type="entry name" value="Elongation factor P--(R)-beta-lysine ligase"/>
    <property type="match status" value="1"/>
</dbReference>
<comment type="subunit">
    <text evidence="1">Homodimer.</text>
</comment>
<accession>A0A370GSM2</accession>
<dbReference type="GO" id="GO:0000049">
    <property type="term" value="F:tRNA binding"/>
    <property type="evidence" value="ECO:0007669"/>
    <property type="project" value="TreeGrafter"/>
</dbReference>
<organism evidence="7 8">
    <name type="scientific">Aquicella lusitana</name>
    <dbReference type="NCBI Taxonomy" id="254246"/>
    <lineage>
        <taxon>Bacteria</taxon>
        <taxon>Pseudomonadati</taxon>
        <taxon>Pseudomonadota</taxon>
        <taxon>Gammaproteobacteria</taxon>
        <taxon>Legionellales</taxon>
        <taxon>Coxiellaceae</taxon>
        <taxon>Aquicella</taxon>
    </lineage>
</organism>
<dbReference type="NCBIfam" id="NF006828">
    <property type="entry name" value="PRK09350.1"/>
    <property type="match status" value="1"/>
</dbReference>
<dbReference type="Pfam" id="PF00152">
    <property type="entry name" value="tRNA-synt_2"/>
    <property type="match status" value="1"/>
</dbReference>
<feature type="domain" description="Aminoacyl-transfer RNA synthetases class-II family profile" evidence="6">
    <location>
        <begin position="14"/>
        <end position="322"/>
    </location>
</feature>
<evidence type="ECO:0000256" key="2">
    <source>
        <dbReference type="ARBA" id="ARBA00022598"/>
    </source>
</evidence>
<dbReference type="PROSITE" id="PS50862">
    <property type="entry name" value="AA_TRNA_LIGASE_II"/>
    <property type="match status" value="1"/>
</dbReference>
<evidence type="ECO:0000256" key="4">
    <source>
        <dbReference type="ARBA" id="ARBA00022840"/>
    </source>
</evidence>
<dbReference type="EMBL" id="QQAX01000005">
    <property type="protein sequence ID" value="RDI46491.1"/>
    <property type="molecule type" value="Genomic_DNA"/>
</dbReference>
<dbReference type="SUPFAM" id="SSF55681">
    <property type="entry name" value="Class II aaRS and biotin synthetases"/>
    <property type="match status" value="1"/>
</dbReference>
<dbReference type="GO" id="GO:0006430">
    <property type="term" value="P:lysyl-tRNA aminoacylation"/>
    <property type="evidence" value="ECO:0007669"/>
    <property type="project" value="InterPro"/>
</dbReference>
<comment type="caution">
    <text evidence="7">The sequence shown here is derived from an EMBL/GenBank/DDBJ whole genome shotgun (WGS) entry which is preliminary data.</text>
</comment>
<keyword evidence="4" id="KW-0067">ATP-binding</keyword>
<keyword evidence="3" id="KW-0547">Nucleotide-binding</keyword>
<evidence type="ECO:0000313" key="8">
    <source>
        <dbReference type="Proteomes" id="UP000254720"/>
    </source>
</evidence>
<dbReference type="GO" id="GO:0004824">
    <property type="term" value="F:lysine-tRNA ligase activity"/>
    <property type="evidence" value="ECO:0007669"/>
    <property type="project" value="InterPro"/>
</dbReference>
<dbReference type="InterPro" id="IPR045864">
    <property type="entry name" value="aa-tRNA-synth_II/BPL/LPL"/>
</dbReference>
<proteinExistence type="predicted"/>
<dbReference type="OrthoDB" id="9802326at2"/>
<dbReference type="PANTHER" id="PTHR42918:SF6">
    <property type="entry name" value="ELONGATION FACTOR P--(R)-BETA-LYSINE LIGASE"/>
    <property type="match status" value="1"/>
</dbReference>
<dbReference type="PANTHER" id="PTHR42918">
    <property type="entry name" value="LYSYL-TRNA SYNTHETASE"/>
    <property type="match status" value="1"/>
</dbReference>
<dbReference type="Proteomes" id="UP000254720">
    <property type="component" value="Unassembled WGS sequence"/>
</dbReference>
<dbReference type="InterPro" id="IPR004364">
    <property type="entry name" value="Aa-tRNA-synt_II"/>
</dbReference>
<gene>
    <name evidence="7" type="ORF">C8D86_10515</name>
</gene>
<keyword evidence="8" id="KW-1185">Reference proteome</keyword>
<dbReference type="InterPro" id="IPR006195">
    <property type="entry name" value="aa-tRNA-synth_II"/>
</dbReference>